<dbReference type="InterPro" id="IPR000064">
    <property type="entry name" value="NLP_P60_dom"/>
</dbReference>
<dbReference type="Pfam" id="PF18348">
    <property type="entry name" value="SH3_16"/>
    <property type="match status" value="1"/>
</dbReference>
<dbReference type="PANTHER" id="PTHR47053:SF1">
    <property type="entry name" value="MUREIN DD-ENDOPEPTIDASE MEPH-RELATED"/>
    <property type="match status" value="1"/>
</dbReference>
<dbReference type="GO" id="GO:0008234">
    <property type="term" value="F:cysteine-type peptidase activity"/>
    <property type="evidence" value="ECO:0007669"/>
    <property type="project" value="UniProtKB-KW"/>
</dbReference>
<evidence type="ECO:0000256" key="1">
    <source>
        <dbReference type="ARBA" id="ARBA00007074"/>
    </source>
</evidence>
<accession>A0A381V325</accession>
<dbReference type="SUPFAM" id="SSF54001">
    <property type="entry name" value="Cysteine proteinases"/>
    <property type="match status" value="1"/>
</dbReference>
<dbReference type="InterPro" id="IPR051202">
    <property type="entry name" value="Peptidase_C40"/>
</dbReference>
<dbReference type="GO" id="GO:0006508">
    <property type="term" value="P:proteolysis"/>
    <property type="evidence" value="ECO:0007669"/>
    <property type="project" value="UniProtKB-KW"/>
</dbReference>
<protein>
    <recommendedName>
        <fullName evidence="5">NlpC/P60 domain-containing protein</fullName>
    </recommendedName>
</protein>
<dbReference type="Gene3D" id="2.30.30.40">
    <property type="entry name" value="SH3 Domains"/>
    <property type="match status" value="1"/>
</dbReference>
<evidence type="ECO:0000256" key="3">
    <source>
        <dbReference type="ARBA" id="ARBA00022801"/>
    </source>
</evidence>
<proteinExistence type="inferred from homology"/>
<dbReference type="InterPro" id="IPR038765">
    <property type="entry name" value="Papain-like_cys_pep_sf"/>
</dbReference>
<gene>
    <name evidence="6" type="ORF">METZ01_LOCUS87626</name>
</gene>
<dbReference type="Gene3D" id="3.90.1720.10">
    <property type="entry name" value="endopeptidase domain like (from Nostoc punctiforme)"/>
    <property type="match status" value="1"/>
</dbReference>
<dbReference type="EMBL" id="UINC01007722">
    <property type="protein sequence ID" value="SVA34772.1"/>
    <property type="molecule type" value="Genomic_DNA"/>
</dbReference>
<name>A0A381V325_9ZZZZ</name>
<keyword evidence="2" id="KW-0645">Protease</keyword>
<keyword evidence="4" id="KW-0788">Thiol protease</keyword>
<organism evidence="6">
    <name type="scientific">marine metagenome</name>
    <dbReference type="NCBI Taxonomy" id="408172"/>
    <lineage>
        <taxon>unclassified sequences</taxon>
        <taxon>metagenomes</taxon>
        <taxon>ecological metagenomes</taxon>
    </lineage>
</organism>
<dbReference type="Pfam" id="PF00877">
    <property type="entry name" value="NLPC_P60"/>
    <property type="match status" value="1"/>
</dbReference>
<dbReference type="PANTHER" id="PTHR47053">
    <property type="entry name" value="MUREIN DD-ENDOPEPTIDASE MEPH-RELATED"/>
    <property type="match status" value="1"/>
</dbReference>
<sequence length="241" mass="26686">MSFSEKNWLIITSGFAPVYTKADFNSPCTTDAVYGESCQVMDQENTWFNVKCEDGYTGWVKSFYGSISAEKNKPTHVVAFPDENGQFKPHCPFGSKVTENLPGSIQITDSLGLDQIIPVAKNLLGIPYRWGGKTSLGFDCSGLIQSVLNVCGFHVPRDSYQQRNFFKDYEIQLNETEPGDLHFFGKDGKVTHVGFSTGGAGLLHAQGSVKKESLDLDAADVNKKLLDIYLSSHSIQRKFHP</sequence>
<evidence type="ECO:0000259" key="5">
    <source>
        <dbReference type="PROSITE" id="PS51935"/>
    </source>
</evidence>
<evidence type="ECO:0000256" key="4">
    <source>
        <dbReference type="ARBA" id="ARBA00022807"/>
    </source>
</evidence>
<dbReference type="PROSITE" id="PS51935">
    <property type="entry name" value="NLPC_P60"/>
    <property type="match status" value="1"/>
</dbReference>
<dbReference type="InterPro" id="IPR041382">
    <property type="entry name" value="SH3_16"/>
</dbReference>
<evidence type="ECO:0000313" key="6">
    <source>
        <dbReference type="EMBL" id="SVA34772.1"/>
    </source>
</evidence>
<keyword evidence="3" id="KW-0378">Hydrolase</keyword>
<evidence type="ECO:0000256" key="2">
    <source>
        <dbReference type="ARBA" id="ARBA00022670"/>
    </source>
</evidence>
<feature type="domain" description="NlpC/P60" evidence="5">
    <location>
        <begin position="110"/>
        <end position="236"/>
    </location>
</feature>
<dbReference type="AlphaFoldDB" id="A0A381V325"/>
<comment type="similarity">
    <text evidence="1">Belongs to the peptidase C40 family.</text>
</comment>
<reference evidence="6" key="1">
    <citation type="submission" date="2018-05" db="EMBL/GenBank/DDBJ databases">
        <authorList>
            <person name="Lanie J.A."/>
            <person name="Ng W.-L."/>
            <person name="Kazmierczak K.M."/>
            <person name="Andrzejewski T.M."/>
            <person name="Davidsen T.M."/>
            <person name="Wayne K.J."/>
            <person name="Tettelin H."/>
            <person name="Glass J.I."/>
            <person name="Rusch D."/>
            <person name="Podicherti R."/>
            <person name="Tsui H.-C.T."/>
            <person name="Winkler M.E."/>
        </authorList>
    </citation>
    <scope>NUCLEOTIDE SEQUENCE</scope>
</reference>